<evidence type="ECO:0000313" key="2">
    <source>
        <dbReference type="Proteomes" id="UP000011205"/>
    </source>
</evidence>
<proteinExistence type="predicted"/>
<evidence type="ECO:0000313" key="1">
    <source>
        <dbReference type="EMBL" id="ELS55653.1"/>
    </source>
</evidence>
<dbReference type="EMBL" id="AMLP01000108">
    <property type="protein sequence ID" value="ELS55653.1"/>
    <property type="molecule type" value="Genomic_DNA"/>
</dbReference>
<organism evidence="1 2">
    <name type="scientific">Streptomyces viridochromogenes Tue57</name>
    <dbReference type="NCBI Taxonomy" id="1160705"/>
    <lineage>
        <taxon>Bacteria</taxon>
        <taxon>Bacillati</taxon>
        <taxon>Actinomycetota</taxon>
        <taxon>Actinomycetes</taxon>
        <taxon>Kitasatosporales</taxon>
        <taxon>Streptomycetaceae</taxon>
        <taxon>Streptomyces</taxon>
    </lineage>
</organism>
<dbReference type="Gene3D" id="3.40.1580.10">
    <property type="entry name" value="SMI1/KNR4-like"/>
    <property type="match status" value="1"/>
</dbReference>
<accession>L8PI11</accession>
<comment type="caution">
    <text evidence="1">The sequence shown here is derived from an EMBL/GenBank/DDBJ whole genome shotgun (WGS) entry which is preliminary data.</text>
</comment>
<evidence type="ECO:0008006" key="3">
    <source>
        <dbReference type="Google" id="ProtNLM"/>
    </source>
</evidence>
<dbReference type="Proteomes" id="UP000011205">
    <property type="component" value="Unassembled WGS sequence"/>
</dbReference>
<name>L8PI11_STRVR</name>
<dbReference type="InterPro" id="IPR037883">
    <property type="entry name" value="Knr4/Smi1-like_sf"/>
</dbReference>
<reference evidence="1 2" key="1">
    <citation type="journal article" date="2013" name="Genome Announc.">
        <title>Draft Genome Sequence of Streptomyces viridochromogenes Strain Tu57, Producer of Avilamycin.</title>
        <authorList>
            <person name="Gruning B.A."/>
            <person name="Erxleben A."/>
            <person name="Hahnlein A."/>
            <person name="Gunther S."/>
        </authorList>
    </citation>
    <scope>NUCLEOTIDE SEQUENCE [LARGE SCALE GENOMIC DNA]</scope>
    <source>
        <strain evidence="1 2">Tue57</strain>
    </source>
</reference>
<dbReference type="SUPFAM" id="SSF160631">
    <property type="entry name" value="SMI1/KNR4-like"/>
    <property type="match status" value="1"/>
</dbReference>
<sequence length="221" mass="24180">MCGETGEGDEPLNEEGAMRNPLEQLRAAMPLLHEGGRAGDTVDWDAAADELGVRSFPADYKEFVAVFGAGSIEESLYVWIPRPGSASAPLTVGRLPPNAMGSESMHAWQASGARSGHRLEDMLVWGQTNSADALCWVASDSDPDNWPVAVWERQGGGWEVHDCGMVEFLLDLLRGDLPECPVSDESLWGAQSARFLNFRDEERFLDAGVDAWTGRPLNRFD</sequence>
<dbReference type="AlphaFoldDB" id="L8PI11"/>
<protein>
    <recommendedName>
        <fullName evidence="3">Knr4/Smi1-like domain-containing protein</fullName>
    </recommendedName>
</protein>
<dbReference type="PATRIC" id="fig|1160705.3.peg.3365"/>
<gene>
    <name evidence="1" type="ORF">STVIR_3394</name>
</gene>